<feature type="domain" description="Aldehyde dehydrogenase" evidence="3">
    <location>
        <begin position="9"/>
        <end position="466"/>
    </location>
</feature>
<keyword evidence="2" id="KW-0560">Oxidoreductase</keyword>
<dbReference type="CDD" id="cd07103">
    <property type="entry name" value="ALDH_F5_SSADH_GabD"/>
    <property type="match status" value="1"/>
</dbReference>
<evidence type="ECO:0000313" key="4">
    <source>
        <dbReference type="EMBL" id="GEK59922.1"/>
    </source>
</evidence>
<name>A0A510Y958_MARHA</name>
<protein>
    <submittedName>
        <fullName evidence="4">NAD-dependent succinate-semialdehyde dehydrogenase</fullName>
    </submittedName>
</protein>
<dbReference type="FunFam" id="3.40.605.10:FF:000026">
    <property type="entry name" value="Aldehyde dehydrogenase, putative"/>
    <property type="match status" value="1"/>
</dbReference>
<keyword evidence="5" id="KW-1185">Reference proteome</keyword>
<gene>
    <name evidence="4" type="ORF">MHA01_28270</name>
</gene>
<dbReference type="InterPro" id="IPR016163">
    <property type="entry name" value="Ald_DH_C"/>
</dbReference>
<dbReference type="InterPro" id="IPR050740">
    <property type="entry name" value="Aldehyde_DH_Superfamily"/>
</dbReference>
<proteinExistence type="inferred from homology"/>
<dbReference type="InterPro" id="IPR015590">
    <property type="entry name" value="Aldehyde_DH_dom"/>
</dbReference>
<dbReference type="FunFam" id="3.40.605.10:FF:000005">
    <property type="entry name" value="Succinate-semialdehyde dehydrogenase I"/>
    <property type="match status" value="1"/>
</dbReference>
<reference evidence="4 5" key="1">
    <citation type="submission" date="2019-07" db="EMBL/GenBank/DDBJ databases">
        <title>Whole genome shotgun sequence of Marinococcus halophilus NBRC 102359.</title>
        <authorList>
            <person name="Hosoyama A."/>
            <person name="Uohara A."/>
            <person name="Ohji S."/>
            <person name="Ichikawa N."/>
        </authorList>
    </citation>
    <scope>NUCLEOTIDE SEQUENCE [LARGE SCALE GENOMIC DNA]</scope>
    <source>
        <strain evidence="4 5">NBRC 102359</strain>
    </source>
</reference>
<dbReference type="Gene3D" id="3.40.605.10">
    <property type="entry name" value="Aldehyde Dehydrogenase, Chain A, domain 1"/>
    <property type="match status" value="1"/>
</dbReference>
<dbReference type="PANTHER" id="PTHR43353:SF5">
    <property type="entry name" value="SUCCINATE-SEMIALDEHYDE DEHYDROGENASE, MITOCHONDRIAL"/>
    <property type="match status" value="1"/>
</dbReference>
<dbReference type="Pfam" id="PF00171">
    <property type="entry name" value="Aldedh"/>
    <property type="match status" value="1"/>
</dbReference>
<dbReference type="RefSeq" id="WP_094908945.1">
    <property type="nucleotide sequence ID" value="NZ_BJUN01000022.1"/>
</dbReference>
<dbReference type="Proteomes" id="UP000321051">
    <property type="component" value="Unassembled WGS sequence"/>
</dbReference>
<accession>A0A510Y958</accession>
<evidence type="ECO:0000256" key="1">
    <source>
        <dbReference type="ARBA" id="ARBA00009986"/>
    </source>
</evidence>
<dbReference type="PANTHER" id="PTHR43353">
    <property type="entry name" value="SUCCINATE-SEMIALDEHYDE DEHYDROGENASE, MITOCHONDRIAL"/>
    <property type="match status" value="1"/>
</dbReference>
<comment type="caution">
    <text evidence="4">The sequence shown here is derived from an EMBL/GenBank/DDBJ whole genome shotgun (WGS) entry which is preliminary data.</text>
</comment>
<dbReference type="GO" id="GO:0009450">
    <property type="term" value="P:gamma-aminobutyric acid catabolic process"/>
    <property type="evidence" value="ECO:0007669"/>
    <property type="project" value="TreeGrafter"/>
</dbReference>
<dbReference type="FunFam" id="3.40.309.10:FF:000004">
    <property type="entry name" value="Succinate-semialdehyde dehydrogenase I"/>
    <property type="match status" value="1"/>
</dbReference>
<dbReference type="EMBL" id="BJUN01000022">
    <property type="protein sequence ID" value="GEK59922.1"/>
    <property type="molecule type" value="Genomic_DNA"/>
</dbReference>
<dbReference type="InterPro" id="IPR016162">
    <property type="entry name" value="Ald_DH_N"/>
</dbReference>
<dbReference type="OrthoDB" id="9762913at2"/>
<dbReference type="InterPro" id="IPR016161">
    <property type="entry name" value="Ald_DH/histidinol_DH"/>
</dbReference>
<evidence type="ECO:0000313" key="5">
    <source>
        <dbReference type="Proteomes" id="UP000321051"/>
    </source>
</evidence>
<organism evidence="4 5">
    <name type="scientific">Marinococcus halophilus</name>
    <dbReference type="NCBI Taxonomy" id="1371"/>
    <lineage>
        <taxon>Bacteria</taxon>
        <taxon>Bacillati</taxon>
        <taxon>Bacillota</taxon>
        <taxon>Bacilli</taxon>
        <taxon>Bacillales</taxon>
        <taxon>Bacillaceae</taxon>
        <taxon>Marinococcus</taxon>
    </lineage>
</organism>
<dbReference type="AlphaFoldDB" id="A0A510Y958"/>
<comment type="similarity">
    <text evidence="1">Belongs to the aldehyde dehydrogenase family.</text>
</comment>
<evidence type="ECO:0000256" key="2">
    <source>
        <dbReference type="ARBA" id="ARBA00023002"/>
    </source>
</evidence>
<dbReference type="GO" id="GO:0004777">
    <property type="term" value="F:succinate-semialdehyde dehydrogenase (NAD+) activity"/>
    <property type="evidence" value="ECO:0007669"/>
    <property type="project" value="TreeGrafter"/>
</dbReference>
<dbReference type="SUPFAM" id="SSF53720">
    <property type="entry name" value="ALDH-like"/>
    <property type="match status" value="1"/>
</dbReference>
<dbReference type="Gene3D" id="3.40.309.10">
    <property type="entry name" value="Aldehyde Dehydrogenase, Chain A, domain 2"/>
    <property type="match status" value="1"/>
</dbReference>
<evidence type="ECO:0000259" key="3">
    <source>
        <dbReference type="Pfam" id="PF00171"/>
    </source>
</evidence>
<sequence>MLYINGTWQSTEQETKVYNPADGTEVGKAAYGGETETEQAITAAHEAFGHWRQTTGNERSRCLRALAEALRTDRREIAITATKEMGKPLGEAEREVDISIDYLEWYAEEAKRVYGEVLPSSDPSKQLLVLRQPIGVTAAITPWNFPISMIIRKLAPAIAAGCTMLIKPAPSTPLTAIRLFTCIDRSGFPPGALNLLHGDAEAIGGTMTSNALVKKITFTGSTAVGKQLIRQSAEHVQKVSMELGGHAPFIIFDDADLDEAVAAVVASKFRNTGQTCISTNRIYVHEEVVEVFSKKLAAAVESITVGNGMEEGIDMGPLISQEALDKVAQQVKEASKQGAVITQGGHTMLNRKGYFYQPTVLTGVTETMTIAQEETFGPVAPIFVFTTEQEVIEQANDTPYGLASYCFTKNMDRSLRMMYQLDYGMVGMNDAAFVVPQAPFGGVKQSGIGREGGTSGLHEYLEEKYVSMRAASTLL</sequence>